<reference evidence="1 2" key="1">
    <citation type="journal article" date="2024" name="bioRxiv">
        <title>A reference genome for Trichogramma kaykai: A tiny desert-dwelling parasitoid wasp with competing sex-ratio distorters.</title>
        <authorList>
            <person name="Culotta J."/>
            <person name="Lindsey A.R."/>
        </authorList>
    </citation>
    <scope>NUCLEOTIDE SEQUENCE [LARGE SCALE GENOMIC DNA]</scope>
    <source>
        <strain evidence="1 2">KSX58</strain>
    </source>
</reference>
<keyword evidence="2" id="KW-1185">Reference proteome</keyword>
<evidence type="ECO:0000313" key="2">
    <source>
        <dbReference type="Proteomes" id="UP001627154"/>
    </source>
</evidence>
<proteinExistence type="predicted"/>
<accession>A0ABD2XB51</accession>
<dbReference type="AlphaFoldDB" id="A0ABD2XB51"/>
<evidence type="ECO:0000313" key="1">
    <source>
        <dbReference type="EMBL" id="KAL3401906.1"/>
    </source>
</evidence>
<sequence length="232" mass="27320">MEFDLPTIDFIQIEVKKWNPIVHQLAVIKRELIDEYDEPLPNRKSLKTNQGDVKGISHVDDNDIVKCHYKDVKKENVDVKPDVHMKSEKKFEVNTERNFRTLRNRKINLTAQAPLKNVNIKKEKIIEENVQNNSGDIQRASHNDDKEIAELIECHDVKHKLVNVKEEPKVRLETEKIIQVNAKFNLIQEAAQEFLEIKIERNVVNKKVIRNYKEKKDVRQKLQSVKFLICNI</sequence>
<gene>
    <name evidence="1" type="ORF">TKK_004932</name>
</gene>
<organism evidence="1 2">
    <name type="scientific">Trichogramma kaykai</name>
    <dbReference type="NCBI Taxonomy" id="54128"/>
    <lineage>
        <taxon>Eukaryota</taxon>
        <taxon>Metazoa</taxon>
        <taxon>Ecdysozoa</taxon>
        <taxon>Arthropoda</taxon>
        <taxon>Hexapoda</taxon>
        <taxon>Insecta</taxon>
        <taxon>Pterygota</taxon>
        <taxon>Neoptera</taxon>
        <taxon>Endopterygota</taxon>
        <taxon>Hymenoptera</taxon>
        <taxon>Apocrita</taxon>
        <taxon>Proctotrupomorpha</taxon>
        <taxon>Chalcidoidea</taxon>
        <taxon>Trichogrammatidae</taxon>
        <taxon>Trichogramma</taxon>
    </lineage>
</organism>
<dbReference type="EMBL" id="JBJJXI010000041">
    <property type="protein sequence ID" value="KAL3401906.1"/>
    <property type="molecule type" value="Genomic_DNA"/>
</dbReference>
<name>A0ABD2XB51_9HYME</name>
<protein>
    <submittedName>
        <fullName evidence="1">Uncharacterized protein</fullName>
    </submittedName>
</protein>
<dbReference type="Proteomes" id="UP001627154">
    <property type="component" value="Unassembled WGS sequence"/>
</dbReference>
<comment type="caution">
    <text evidence="1">The sequence shown here is derived from an EMBL/GenBank/DDBJ whole genome shotgun (WGS) entry which is preliminary data.</text>
</comment>